<keyword evidence="2" id="KW-1185">Reference proteome</keyword>
<accession>A0A3M7RS81</accession>
<organism evidence="1 2">
    <name type="scientific">Brachionus plicatilis</name>
    <name type="common">Marine rotifer</name>
    <name type="synonym">Brachionus muelleri</name>
    <dbReference type="NCBI Taxonomy" id="10195"/>
    <lineage>
        <taxon>Eukaryota</taxon>
        <taxon>Metazoa</taxon>
        <taxon>Spiralia</taxon>
        <taxon>Gnathifera</taxon>
        <taxon>Rotifera</taxon>
        <taxon>Eurotatoria</taxon>
        <taxon>Monogononta</taxon>
        <taxon>Pseudotrocha</taxon>
        <taxon>Ploima</taxon>
        <taxon>Brachionidae</taxon>
        <taxon>Brachionus</taxon>
    </lineage>
</organism>
<comment type="caution">
    <text evidence="1">The sequence shown here is derived from an EMBL/GenBank/DDBJ whole genome shotgun (WGS) entry which is preliminary data.</text>
</comment>
<evidence type="ECO:0000313" key="2">
    <source>
        <dbReference type="Proteomes" id="UP000276133"/>
    </source>
</evidence>
<evidence type="ECO:0000313" key="1">
    <source>
        <dbReference type="EMBL" id="RNA26185.1"/>
    </source>
</evidence>
<reference evidence="1 2" key="1">
    <citation type="journal article" date="2018" name="Sci. Rep.">
        <title>Genomic signatures of local adaptation to the degree of environmental predictability in rotifers.</title>
        <authorList>
            <person name="Franch-Gras L."/>
            <person name="Hahn C."/>
            <person name="Garcia-Roger E.M."/>
            <person name="Carmona M.J."/>
            <person name="Serra M."/>
            <person name="Gomez A."/>
        </authorList>
    </citation>
    <scope>NUCLEOTIDE SEQUENCE [LARGE SCALE GENOMIC DNA]</scope>
    <source>
        <strain evidence="1">HYR1</strain>
    </source>
</reference>
<proteinExistence type="predicted"/>
<dbReference type="AlphaFoldDB" id="A0A3M7RS81"/>
<sequence>MSLTNLEASWLLLIPNPSHSAPRNVSRLTGFRTDFLVFSTHPACLNFALSTLTKTWSLA</sequence>
<dbReference type="Proteomes" id="UP000276133">
    <property type="component" value="Unassembled WGS sequence"/>
</dbReference>
<gene>
    <name evidence="1" type="ORF">BpHYR1_016053</name>
</gene>
<dbReference type="EMBL" id="REGN01002782">
    <property type="protein sequence ID" value="RNA26185.1"/>
    <property type="molecule type" value="Genomic_DNA"/>
</dbReference>
<name>A0A3M7RS81_BRAPC</name>
<protein>
    <submittedName>
        <fullName evidence="1">Uncharacterized protein</fullName>
    </submittedName>
</protein>